<keyword evidence="2" id="KW-1185">Reference proteome</keyword>
<organism evidence="1 2">
    <name type="scientific">Trichonephila clavipes</name>
    <name type="common">Golden silk orbweaver</name>
    <name type="synonym">Nephila clavipes</name>
    <dbReference type="NCBI Taxonomy" id="2585209"/>
    <lineage>
        <taxon>Eukaryota</taxon>
        <taxon>Metazoa</taxon>
        <taxon>Ecdysozoa</taxon>
        <taxon>Arthropoda</taxon>
        <taxon>Chelicerata</taxon>
        <taxon>Arachnida</taxon>
        <taxon>Araneae</taxon>
        <taxon>Araneomorphae</taxon>
        <taxon>Entelegynae</taxon>
        <taxon>Araneoidea</taxon>
        <taxon>Nephilidae</taxon>
        <taxon>Trichonephila</taxon>
    </lineage>
</organism>
<dbReference type="EMBL" id="BMAU01021399">
    <property type="protein sequence ID" value="GFY31515.1"/>
    <property type="molecule type" value="Genomic_DNA"/>
</dbReference>
<sequence length="164" mass="18485">MALSDSLPQINLGVQKNPGGLHRFGTKNLRKSIRVGAPQSTCLHDGPNRCLPRAHFKDRDGRDTGRETRRIGICSSVLTSIIYQEPNTKRVLSCSVKTIVAGVEPIPICLGGALSYLTRCSIIDWFWNPARRTRSRLEPVTSWRRFKRLFRLDIIPEKNSPPAH</sequence>
<accession>A0A8X7BHJ1</accession>
<dbReference type="Proteomes" id="UP000887159">
    <property type="component" value="Unassembled WGS sequence"/>
</dbReference>
<evidence type="ECO:0000313" key="2">
    <source>
        <dbReference type="Proteomes" id="UP000887159"/>
    </source>
</evidence>
<name>A0A8X7BHJ1_TRICX</name>
<proteinExistence type="predicted"/>
<dbReference type="AlphaFoldDB" id="A0A8X7BHJ1"/>
<comment type="caution">
    <text evidence="1">The sequence shown here is derived from an EMBL/GenBank/DDBJ whole genome shotgun (WGS) entry which is preliminary data.</text>
</comment>
<evidence type="ECO:0000313" key="1">
    <source>
        <dbReference type="EMBL" id="GFY31515.1"/>
    </source>
</evidence>
<protein>
    <submittedName>
        <fullName evidence="1">Uncharacterized protein</fullName>
    </submittedName>
</protein>
<gene>
    <name evidence="1" type="ORF">TNCV_4693591</name>
</gene>
<reference evidence="1" key="1">
    <citation type="submission" date="2020-08" db="EMBL/GenBank/DDBJ databases">
        <title>Multicomponent nature underlies the extraordinary mechanical properties of spider dragline silk.</title>
        <authorList>
            <person name="Kono N."/>
            <person name="Nakamura H."/>
            <person name="Mori M."/>
            <person name="Yoshida Y."/>
            <person name="Ohtoshi R."/>
            <person name="Malay A.D."/>
            <person name="Moran D.A.P."/>
            <person name="Tomita M."/>
            <person name="Numata K."/>
            <person name="Arakawa K."/>
        </authorList>
    </citation>
    <scope>NUCLEOTIDE SEQUENCE</scope>
</reference>